<name>A0A558R4Z3_9SPHN</name>
<dbReference type="InterPro" id="IPR000326">
    <property type="entry name" value="PAP2/HPO"/>
</dbReference>
<feature type="domain" description="Phosphatidic acid phosphatase type 2/haloperoxidase" evidence="7">
    <location>
        <begin position="56"/>
        <end position="156"/>
    </location>
</feature>
<evidence type="ECO:0000256" key="1">
    <source>
        <dbReference type="ARBA" id="ARBA00004141"/>
    </source>
</evidence>
<keyword evidence="9" id="KW-1185">Reference proteome</keyword>
<evidence type="ECO:0000256" key="5">
    <source>
        <dbReference type="ARBA" id="ARBA00023136"/>
    </source>
</evidence>
<dbReference type="InterPro" id="IPR036938">
    <property type="entry name" value="PAP2/HPO_sf"/>
</dbReference>
<keyword evidence="3" id="KW-0812">Transmembrane</keyword>
<dbReference type="GO" id="GO:0046839">
    <property type="term" value="P:phospholipid dephosphorylation"/>
    <property type="evidence" value="ECO:0007669"/>
    <property type="project" value="TreeGrafter"/>
</dbReference>
<dbReference type="SMART" id="SM00014">
    <property type="entry name" value="acidPPc"/>
    <property type="match status" value="1"/>
</dbReference>
<dbReference type="CDD" id="cd03394">
    <property type="entry name" value="PAP2_like_5"/>
    <property type="match status" value="1"/>
</dbReference>
<evidence type="ECO:0000313" key="8">
    <source>
        <dbReference type="EMBL" id="TVV74460.1"/>
    </source>
</evidence>
<comment type="subcellular location">
    <subcellularLocation>
        <location evidence="1">Membrane</location>
        <topology evidence="1">Multi-pass membrane protein</topology>
    </subcellularLocation>
</comment>
<dbReference type="Pfam" id="PF01569">
    <property type="entry name" value="PAP2"/>
    <property type="match status" value="1"/>
</dbReference>
<dbReference type="AlphaFoldDB" id="A0A558R4Z3"/>
<dbReference type="GO" id="GO:0008195">
    <property type="term" value="F:phosphatidate phosphatase activity"/>
    <property type="evidence" value="ECO:0007669"/>
    <property type="project" value="TreeGrafter"/>
</dbReference>
<reference evidence="8 9" key="1">
    <citation type="submission" date="2019-07" db="EMBL/GenBank/DDBJ databases">
        <title>Sphingomonas solaris sp. nov., isolated from a solar panel from Boston, Massachusetts.</title>
        <authorList>
            <person name="Tanner K."/>
            <person name="Pascual J."/>
            <person name="Mancuso C."/>
            <person name="Pereto J."/>
            <person name="Khalil A."/>
            <person name="Vilanova C."/>
        </authorList>
    </citation>
    <scope>NUCLEOTIDE SEQUENCE [LARGE SCALE GENOMIC DNA]</scope>
    <source>
        <strain evidence="8 9">R4DWN</strain>
    </source>
</reference>
<dbReference type="InterPro" id="IPR043216">
    <property type="entry name" value="PAP-like"/>
</dbReference>
<dbReference type="GO" id="GO:0006644">
    <property type="term" value="P:phospholipid metabolic process"/>
    <property type="evidence" value="ECO:0007669"/>
    <property type="project" value="InterPro"/>
</dbReference>
<protein>
    <submittedName>
        <fullName evidence="8">Phosphatase PAP2 family protein</fullName>
    </submittedName>
</protein>
<evidence type="ECO:0000259" key="7">
    <source>
        <dbReference type="SMART" id="SM00014"/>
    </source>
</evidence>
<dbReference type="EMBL" id="VNIM01000033">
    <property type="protein sequence ID" value="TVV74460.1"/>
    <property type="molecule type" value="Genomic_DNA"/>
</dbReference>
<evidence type="ECO:0000313" key="9">
    <source>
        <dbReference type="Proteomes" id="UP000318681"/>
    </source>
</evidence>
<evidence type="ECO:0000256" key="6">
    <source>
        <dbReference type="SAM" id="SignalP"/>
    </source>
</evidence>
<sequence>MNKLIQPRRAALAAILLLAGSPACASPHGWGKASGIVRDVLVGAALGVPAVQGDWQGDLQAAGSLVATGGTTYALKELIHERRPDGSDRKSFPSGHASIAFAAAGTLENRYGWQAGLPAFVLASFVGVARVEARRHHWYDAVAGAALGTGTAFAITRQRDSDVRLVPWADGGGGGLSLAARF</sequence>
<comment type="caution">
    <text evidence="8">The sequence shown here is derived from an EMBL/GenBank/DDBJ whole genome shotgun (WGS) entry which is preliminary data.</text>
</comment>
<dbReference type="Gene3D" id="1.20.144.10">
    <property type="entry name" value="Phosphatidic acid phosphatase type 2/haloperoxidase"/>
    <property type="match status" value="1"/>
</dbReference>
<dbReference type="SUPFAM" id="SSF48317">
    <property type="entry name" value="Acid phosphatase/Vanadium-dependent haloperoxidase"/>
    <property type="match status" value="1"/>
</dbReference>
<dbReference type="PANTHER" id="PTHR10165:SF35">
    <property type="entry name" value="RE23632P"/>
    <property type="match status" value="1"/>
</dbReference>
<organism evidence="8 9">
    <name type="scientific">Alterirhizorhabdus solaris</name>
    <dbReference type="NCBI Taxonomy" id="2529389"/>
    <lineage>
        <taxon>Bacteria</taxon>
        <taxon>Pseudomonadati</taxon>
        <taxon>Pseudomonadota</taxon>
        <taxon>Alphaproteobacteria</taxon>
        <taxon>Sphingomonadales</taxon>
        <taxon>Rhizorhabdaceae</taxon>
        <taxon>Alterirhizorhabdus</taxon>
    </lineage>
</organism>
<dbReference type="PANTHER" id="PTHR10165">
    <property type="entry name" value="LIPID PHOSPHATE PHOSPHATASE"/>
    <property type="match status" value="1"/>
</dbReference>
<feature type="chain" id="PRO_5021811723" evidence="6">
    <location>
        <begin position="26"/>
        <end position="182"/>
    </location>
</feature>
<accession>A0A558R4Z3</accession>
<evidence type="ECO:0000256" key="3">
    <source>
        <dbReference type="ARBA" id="ARBA00022692"/>
    </source>
</evidence>
<gene>
    <name evidence="8" type="ORF">FOY91_09780</name>
</gene>
<keyword evidence="5" id="KW-0472">Membrane</keyword>
<feature type="signal peptide" evidence="6">
    <location>
        <begin position="1"/>
        <end position="25"/>
    </location>
</feature>
<evidence type="ECO:0000256" key="4">
    <source>
        <dbReference type="ARBA" id="ARBA00022989"/>
    </source>
</evidence>
<comment type="similarity">
    <text evidence="2">Belongs to the PA-phosphatase related phosphoesterase family.</text>
</comment>
<dbReference type="Proteomes" id="UP000318681">
    <property type="component" value="Unassembled WGS sequence"/>
</dbReference>
<keyword evidence="6" id="KW-0732">Signal</keyword>
<proteinExistence type="inferred from homology"/>
<evidence type="ECO:0000256" key="2">
    <source>
        <dbReference type="ARBA" id="ARBA00008816"/>
    </source>
</evidence>
<dbReference type="OrthoDB" id="9780507at2"/>
<keyword evidence="4" id="KW-1133">Transmembrane helix</keyword>
<dbReference type="GO" id="GO:0016020">
    <property type="term" value="C:membrane"/>
    <property type="evidence" value="ECO:0007669"/>
    <property type="project" value="UniProtKB-SubCell"/>
</dbReference>